<evidence type="ECO:0000313" key="10">
    <source>
        <dbReference type="Proteomes" id="UP000612585"/>
    </source>
</evidence>
<dbReference type="InterPro" id="IPR041891">
    <property type="entry name" value="Alpha_CA_prokaryot-like"/>
</dbReference>
<dbReference type="Pfam" id="PF00194">
    <property type="entry name" value="Carb_anhydrase"/>
    <property type="match status" value="2"/>
</dbReference>
<dbReference type="EC" id="4.2.1.1" evidence="2"/>
<feature type="signal peptide" evidence="7">
    <location>
        <begin position="1"/>
        <end position="19"/>
    </location>
</feature>
<evidence type="ECO:0000256" key="5">
    <source>
        <dbReference type="ARBA" id="ARBA00023239"/>
    </source>
</evidence>
<comment type="similarity">
    <text evidence="1">Belongs to the alpha-carbonic anhydrase family.</text>
</comment>
<dbReference type="InterPro" id="IPR001148">
    <property type="entry name" value="CA_dom"/>
</dbReference>
<dbReference type="GO" id="GO:0008270">
    <property type="term" value="F:zinc ion binding"/>
    <property type="evidence" value="ECO:0007669"/>
    <property type="project" value="InterPro"/>
</dbReference>
<feature type="domain" description="Alpha-carbonic anhydrase" evidence="8">
    <location>
        <begin position="37"/>
        <end position="261"/>
    </location>
</feature>
<dbReference type="InterPro" id="IPR006311">
    <property type="entry name" value="TAT_signal"/>
</dbReference>
<dbReference type="InterPro" id="IPR023561">
    <property type="entry name" value="Carbonic_anhydrase_a-class"/>
</dbReference>
<accession>A0A8J3ZD69</accession>
<evidence type="ECO:0000259" key="8">
    <source>
        <dbReference type="PROSITE" id="PS51144"/>
    </source>
</evidence>
<dbReference type="AlphaFoldDB" id="A0A8J3ZD69"/>
<evidence type="ECO:0000256" key="1">
    <source>
        <dbReference type="ARBA" id="ARBA00010718"/>
    </source>
</evidence>
<comment type="catalytic activity">
    <reaction evidence="6">
        <text>hydrogencarbonate + H(+) = CO2 + H2O</text>
        <dbReference type="Rhea" id="RHEA:10748"/>
        <dbReference type="ChEBI" id="CHEBI:15377"/>
        <dbReference type="ChEBI" id="CHEBI:15378"/>
        <dbReference type="ChEBI" id="CHEBI:16526"/>
        <dbReference type="ChEBI" id="CHEBI:17544"/>
        <dbReference type="EC" id="4.2.1.1"/>
    </reaction>
</comment>
<evidence type="ECO:0000256" key="6">
    <source>
        <dbReference type="ARBA" id="ARBA00048348"/>
    </source>
</evidence>
<dbReference type="PANTHER" id="PTHR18952">
    <property type="entry name" value="CARBONIC ANHYDRASE"/>
    <property type="match status" value="1"/>
</dbReference>
<dbReference type="Proteomes" id="UP000612585">
    <property type="component" value="Unassembled WGS sequence"/>
</dbReference>
<proteinExistence type="inferred from homology"/>
<dbReference type="PROSITE" id="PS51144">
    <property type="entry name" value="ALPHA_CA_2"/>
    <property type="match status" value="1"/>
</dbReference>
<dbReference type="CDD" id="cd03124">
    <property type="entry name" value="alpha_CA_prokaryotic_like"/>
    <property type="match status" value="1"/>
</dbReference>
<comment type="caution">
    <text evidence="9">The sequence shown here is derived from an EMBL/GenBank/DDBJ whole genome shotgun (WGS) entry which is preliminary data.</text>
</comment>
<dbReference type="RefSeq" id="WP_204005276.1">
    <property type="nucleotide sequence ID" value="NZ_BOPG01000058.1"/>
</dbReference>
<feature type="chain" id="PRO_5038865247" description="carbonic anhydrase" evidence="7">
    <location>
        <begin position="20"/>
        <end position="262"/>
    </location>
</feature>
<keyword evidence="10" id="KW-1185">Reference proteome</keyword>
<dbReference type="PROSITE" id="PS51318">
    <property type="entry name" value="TAT"/>
    <property type="match status" value="1"/>
</dbReference>
<name>A0A8J3ZD69_9ACTN</name>
<dbReference type="SMART" id="SM01057">
    <property type="entry name" value="Carb_anhydrase"/>
    <property type="match status" value="1"/>
</dbReference>
<organism evidence="9 10">
    <name type="scientific">Virgisporangium aurantiacum</name>
    <dbReference type="NCBI Taxonomy" id="175570"/>
    <lineage>
        <taxon>Bacteria</taxon>
        <taxon>Bacillati</taxon>
        <taxon>Actinomycetota</taxon>
        <taxon>Actinomycetes</taxon>
        <taxon>Micromonosporales</taxon>
        <taxon>Micromonosporaceae</taxon>
        <taxon>Virgisporangium</taxon>
    </lineage>
</organism>
<dbReference type="PRINTS" id="PR00833">
    <property type="entry name" value="POAALLERGEN"/>
</dbReference>
<evidence type="ECO:0000256" key="7">
    <source>
        <dbReference type="SAM" id="SignalP"/>
    </source>
</evidence>
<evidence type="ECO:0000256" key="3">
    <source>
        <dbReference type="ARBA" id="ARBA00022723"/>
    </source>
</evidence>
<reference evidence="9" key="1">
    <citation type="submission" date="2021-01" db="EMBL/GenBank/DDBJ databases">
        <title>Whole genome shotgun sequence of Virgisporangium aurantiacum NBRC 16421.</title>
        <authorList>
            <person name="Komaki H."/>
            <person name="Tamura T."/>
        </authorList>
    </citation>
    <scope>NUCLEOTIDE SEQUENCE</scope>
    <source>
        <strain evidence="9">NBRC 16421</strain>
    </source>
</reference>
<evidence type="ECO:0000313" key="9">
    <source>
        <dbReference type="EMBL" id="GIJ60727.1"/>
    </source>
</evidence>
<dbReference type="GO" id="GO:0004089">
    <property type="term" value="F:carbonate dehydratase activity"/>
    <property type="evidence" value="ECO:0007669"/>
    <property type="project" value="UniProtKB-EC"/>
</dbReference>
<dbReference type="Gene3D" id="3.10.200.10">
    <property type="entry name" value="Alpha carbonic anhydrase"/>
    <property type="match status" value="1"/>
</dbReference>
<dbReference type="PANTHER" id="PTHR18952:SF265">
    <property type="entry name" value="CARBONIC ANHYDRASE"/>
    <property type="match status" value="1"/>
</dbReference>
<evidence type="ECO:0000256" key="2">
    <source>
        <dbReference type="ARBA" id="ARBA00012925"/>
    </source>
</evidence>
<sequence>MTISRRSLILGIPAAAAMAATATGAAATAARAATATAATATGGATGAASAEVPPFQSPIAIRSRTAVASPHLPRLHLDYPRRVDVTVRYVSRDDSCTTRGEEDVVQADVPAGAAALLLGTTRYDLLQYHFHTPSEHTLDGHRYPVEQHFVHSGPDGETLVLGLFLVPGGRKDVIPDPLPKECGPDLHAKVDLKTALPRDLSTFRYQGSLTTAPFTEPVSWLVLRQPLAVAATGIAGLRRLFPDGDARATQPLNGRVIRYRRQ</sequence>
<protein>
    <recommendedName>
        <fullName evidence="2">carbonic anhydrase</fullName>
        <ecNumber evidence="2">4.2.1.1</ecNumber>
    </recommendedName>
</protein>
<keyword evidence="3" id="KW-0479">Metal-binding</keyword>
<dbReference type="SUPFAM" id="SSF51069">
    <property type="entry name" value="Carbonic anhydrase"/>
    <property type="match status" value="1"/>
</dbReference>
<keyword evidence="5" id="KW-0456">Lyase</keyword>
<keyword evidence="7" id="KW-0732">Signal</keyword>
<keyword evidence="4" id="KW-0862">Zinc</keyword>
<gene>
    <name evidence="9" type="ORF">Vau01_082430</name>
</gene>
<dbReference type="InterPro" id="IPR036398">
    <property type="entry name" value="CA_dom_sf"/>
</dbReference>
<evidence type="ECO:0000256" key="4">
    <source>
        <dbReference type="ARBA" id="ARBA00022833"/>
    </source>
</evidence>
<dbReference type="EMBL" id="BOPG01000058">
    <property type="protein sequence ID" value="GIJ60727.1"/>
    <property type="molecule type" value="Genomic_DNA"/>
</dbReference>